<dbReference type="Proteomes" id="UP000011096">
    <property type="component" value="Unassembled WGS sequence"/>
</dbReference>
<dbReference type="Gene3D" id="3.20.20.190">
    <property type="entry name" value="Phosphatidylinositol (PI) phosphodiesterase"/>
    <property type="match status" value="1"/>
</dbReference>
<gene>
    <name evidence="1" type="ORF">CGGC5_v015262</name>
</gene>
<evidence type="ECO:0000313" key="1">
    <source>
        <dbReference type="EMBL" id="KAF4475945.1"/>
    </source>
</evidence>
<dbReference type="GO" id="GO:0008081">
    <property type="term" value="F:phosphoric diester hydrolase activity"/>
    <property type="evidence" value="ECO:0007669"/>
    <property type="project" value="InterPro"/>
</dbReference>
<evidence type="ECO:0008006" key="3">
    <source>
        <dbReference type="Google" id="ProtNLM"/>
    </source>
</evidence>
<sequence length="474" mass="52473">MRVGELVKVYAEFRTATTNDWGLTQYSVGTASYPAIEIGINGRDFGKGSYYLHLISISTLGNPKGTKITTPFVHNGSAFLFLGGTEGAFVSSNPPGRTWMRDTLPVIGHQSLRTTCLLGSHDAGMSLHRLATKTSPFVTPANVQTQTLDVGAQLASGVRFFDVRPVVSGGAYFTGHYSNTKSPLRWQGANGVSVAEIVAHVNAFTAACAELVILDISHAIDTDDRYQNFTQRQWDVLFDMLADPVTGLKNLFTAPVGTRDLTKLSINQFIGAGKAAVVCLIQADRHIRIPKKYDGRGFYIKHTYFPVRPSVAYSNTDDVRFMMYDQRRKLERYKTRREDPVVETSWTLTQVTGAEAAGFGPSILELASRARNQLFPNLWGLCTDDSFPNLIALDNVDSTEYLALAMAVMWWFSLAASPPPKRQPPSPVDEHSSSLLGHRRLKQQIPPHTHFRTHGEPVPHERTAWLIVFASPIF</sequence>
<dbReference type="OrthoDB" id="1046782at2759"/>
<dbReference type="SUPFAM" id="SSF51695">
    <property type="entry name" value="PLC-like phosphodiesterases"/>
    <property type="match status" value="1"/>
</dbReference>
<dbReference type="PANTHER" id="PTHR13593">
    <property type="match status" value="1"/>
</dbReference>
<reference evidence="1 2" key="2">
    <citation type="submission" date="2020-04" db="EMBL/GenBank/DDBJ databases">
        <title>Genome sequencing and assembly of multiple isolates from the Colletotrichum gloeosporioides species complex.</title>
        <authorList>
            <person name="Gan P."/>
            <person name="Shirasu K."/>
        </authorList>
    </citation>
    <scope>NUCLEOTIDE SEQUENCE [LARGE SCALE GENOMIC DNA]</scope>
    <source>
        <strain evidence="1 2">Nara gc5</strain>
    </source>
</reference>
<keyword evidence="2" id="KW-1185">Reference proteome</keyword>
<dbReference type="InterPro" id="IPR051057">
    <property type="entry name" value="PI-PLC_domain"/>
</dbReference>
<dbReference type="EMBL" id="ANPB02000009">
    <property type="protein sequence ID" value="KAF4475945.1"/>
    <property type="molecule type" value="Genomic_DNA"/>
</dbReference>
<dbReference type="InParanoid" id="A0A7J6IJI2"/>
<dbReference type="GeneID" id="43606396"/>
<protein>
    <recommendedName>
        <fullName evidence="3">PLC-like phosphodiesterase</fullName>
    </recommendedName>
</protein>
<evidence type="ECO:0000313" key="2">
    <source>
        <dbReference type="Proteomes" id="UP000011096"/>
    </source>
</evidence>
<name>A0A7J6IJI2_COLFN</name>
<dbReference type="GO" id="GO:0006629">
    <property type="term" value="P:lipid metabolic process"/>
    <property type="evidence" value="ECO:0007669"/>
    <property type="project" value="InterPro"/>
</dbReference>
<dbReference type="RefSeq" id="XP_031880878.2">
    <property type="nucleotide sequence ID" value="XM_032022201.2"/>
</dbReference>
<accession>A0A7J6IJI2</accession>
<dbReference type="PANTHER" id="PTHR13593:SF143">
    <property type="entry name" value="PHOSPHATIDYLINOSITOL-SPECIFIC PHOSPHOLIPASE C X DOMAIN-CONTAINING PROTEIN"/>
    <property type="match status" value="1"/>
</dbReference>
<organism evidence="1 2">
    <name type="scientific">Colletotrichum fructicola (strain Nara gc5)</name>
    <name type="common">Anthracnose fungus</name>
    <name type="synonym">Colletotrichum gloeosporioides (strain Nara gc5)</name>
    <dbReference type="NCBI Taxonomy" id="1213859"/>
    <lineage>
        <taxon>Eukaryota</taxon>
        <taxon>Fungi</taxon>
        <taxon>Dikarya</taxon>
        <taxon>Ascomycota</taxon>
        <taxon>Pezizomycotina</taxon>
        <taxon>Sordariomycetes</taxon>
        <taxon>Hypocreomycetidae</taxon>
        <taxon>Glomerellales</taxon>
        <taxon>Glomerellaceae</taxon>
        <taxon>Colletotrichum</taxon>
        <taxon>Colletotrichum gloeosporioides species complex</taxon>
    </lineage>
</organism>
<reference evidence="1 2" key="1">
    <citation type="submission" date="2012-08" db="EMBL/GenBank/DDBJ databases">
        <authorList>
            <person name="Gan P.H.P."/>
            <person name="Ikeda K."/>
            <person name="Irieda H."/>
            <person name="Narusaka M."/>
            <person name="O'Connell R.J."/>
            <person name="Narusaka Y."/>
            <person name="Takano Y."/>
            <person name="Kubo Y."/>
            <person name="Shirasu K."/>
        </authorList>
    </citation>
    <scope>NUCLEOTIDE SEQUENCE [LARGE SCALE GENOMIC DNA]</scope>
    <source>
        <strain evidence="1 2">Nara gc5</strain>
    </source>
</reference>
<proteinExistence type="predicted"/>
<dbReference type="AlphaFoldDB" id="A0A7J6IJI2"/>
<comment type="caution">
    <text evidence="1">The sequence shown here is derived from an EMBL/GenBank/DDBJ whole genome shotgun (WGS) entry which is preliminary data.</text>
</comment>
<dbReference type="InterPro" id="IPR017946">
    <property type="entry name" value="PLC-like_Pdiesterase_TIM-brl"/>
</dbReference>